<dbReference type="InterPro" id="IPR036322">
    <property type="entry name" value="WD40_repeat_dom_sf"/>
</dbReference>
<feature type="region of interest" description="Disordered" evidence="3">
    <location>
        <begin position="542"/>
        <end position="561"/>
    </location>
</feature>
<dbReference type="InterPro" id="IPR045162">
    <property type="entry name" value="Vps15-like"/>
</dbReference>
<dbReference type="AlphaFoldDB" id="A0A8B8E5S2"/>
<dbReference type="Proteomes" id="UP000694844">
    <property type="component" value="Chromosome 5"/>
</dbReference>
<dbReference type="GeneID" id="111132433"/>
<protein>
    <submittedName>
        <fullName evidence="5">Phosphoinositide 3-kinase regulatory subunit 4-like</fullName>
    </submittedName>
</protein>
<organism evidence="4 5">
    <name type="scientific">Crassostrea virginica</name>
    <name type="common">Eastern oyster</name>
    <dbReference type="NCBI Taxonomy" id="6565"/>
    <lineage>
        <taxon>Eukaryota</taxon>
        <taxon>Metazoa</taxon>
        <taxon>Spiralia</taxon>
        <taxon>Lophotrochozoa</taxon>
        <taxon>Mollusca</taxon>
        <taxon>Bivalvia</taxon>
        <taxon>Autobranchia</taxon>
        <taxon>Pteriomorphia</taxon>
        <taxon>Ostreida</taxon>
        <taxon>Ostreoidea</taxon>
        <taxon>Ostreidae</taxon>
        <taxon>Crassostrea</taxon>
    </lineage>
</organism>
<evidence type="ECO:0000313" key="5">
    <source>
        <dbReference type="RefSeq" id="XP_022335947.1"/>
    </source>
</evidence>
<evidence type="ECO:0000256" key="2">
    <source>
        <dbReference type="PROSITE-ProRule" id="PRU00221"/>
    </source>
</evidence>
<feature type="compositionally biased region" description="Low complexity" evidence="3">
    <location>
        <begin position="147"/>
        <end position="159"/>
    </location>
</feature>
<dbReference type="GO" id="GO:0045324">
    <property type="term" value="P:late endosome to vacuole transport"/>
    <property type="evidence" value="ECO:0007669"/>
    <property type="project" value="InterPro"/>
</dbReference>
<gene>
    <name evidence="5" type="primary">LOC111132433</name>
</gene>
<feature type="repeat" description="WD" evidence="2">
    <location>
        <begin position="557"/>
        <end position="590"/>
    </location>
</feature>
<dbReference type="GO" id="GO:0016236">
    <property type="term" value="P:macroautophagy"/>
    <property type="evidence" value="ECO:0007669"/>
    <property type="project" value="InterPro"/>
</dbReference>
<keyword evidence="2" id="KW-0853">WD repeat</keyword>
<dbReference type="KEGG" id="cvn:111132433"/>
<name>A0A8B8E5S2_CRAVI</name>
<dbReference type="GO" id="GO:0071561">
    <property type="term" value="C:nucleus-vacuole junction"/>
    <property type="evidence" value="ECO:0007669"/>
    <property type="project" value="TreeGrafter"/>
</dbReference>
<evidence type="ECO:0000256" key="1">
    <source>
        <dbReference type="ARBA" id="ARBA00022741"/>
    </source>
</evidence>
<feature type="compositionally biased region" description="Low complexity" evidence="3">
    <location>
        <begin position="177"/>
        <end position="200"/>
    </location>
</feature>
<reference evidence="5" key="1">
    <citation type="submission" date="2025-08" db="UniProtKB">
        <authorList>
            <consortium name="RefSeq"/>
        </authorList>
    </citation>
    <scope>IDENTIFICATION</scope>
    <source>
        <tissue evidence="5">Whole sample</tissue>
    </source>
</reference>
<dbReference type="PANTHER" id="PTHR17583:SF0">
    <property type="entry name" value="PHOSPHOINOSITIDE 3-KINASE REGULATORY SUBUNIT 4"/>
    <property type="match status" value="1"/>
</dbReference>
<keyword evidence="4" id="KW-1185">Reference proteome</keyword>
<dbReference type="GO" id="GO:0000166">
    <property type="term" value="F:nucleotide binding"/>
    <property type="evidence" value="ECO:0007669"/>
    <property type="project" value="UniProtKB-KW"/>
</dbReference>
<dbReference type="OrthoDB" id="242910at2759"/>
<dbReference type="GO" id="GO:0004674">
    <property type="term" value="F:protein serine/threonine kinase activity"/>
    <property type="evidence" value="ECO:0007669"/>
    <property type="project" value="InterPro"/>
</dbReference>
<dbReference type="GO" id="GO:0006623">
    <property type="term" value="P:protein targeting to vacuole"/>
    <property type="evidence" value="ECO:0007669"/>
    <property type="project" value="TreeGrafter"/>
</dbReference>
<dbReference type="GO" id="GO:0005770">
    <property type="term" value="C:late endosome"/>
    <property type="evidence" value="ECO:0007669"/>
    <property type="project" value="TreeGrafter"/>
</dbReference>
<dbReference type="RefSeq" id="XP_022335947.1">
    <property type="nucleotide sequence ID" value="XM_022480239.1"/>
</dbReference>
<evidence type="ECO:0000313" key="4">
    <source>
        <dbReference type="Proteomes" id="UP000694844"/>
    </source>
</evidence>
<sequence length="590" mass="65980">MSYLTRTGSDYIFLLNALQDPIPRPVFDYVLRVVQPERLFDILRERQYMRSIIRPGHRTNYSELDETMSQIKFLSVETKLEVGDSPGRFCIVGPGKSITRRHAELIKQKDSKQQGMDLTTSSRSSKKAQMKEQSVNMNSEWKSMFGSNESDSSTASMSSKAKTLQKTAESLEKKLNTSQIVSQTSSSSSSGSFVTMSQSQVSSEGSIRSLTDKGSDKNPITKYNNCKISLRNIVHRKREHYSAESKDLLEIAWERRPPPSNWKPKGLLIAQLQEHRAAINRIQVSHDHAFFASASNDGTVKLWETEKLEGNSVAKRSKQTLKNTSLSGEKVKGLVFCEAPGPSLSLASFTDLGAIHIYKIETGKASWNRDLSVDKPDYGNIVDMSFFDTGVQSVLSYATVNGFLVGHDLRTNKEVWKLRNDPKAGLITSFAVHHSQCWLAVGTSSGTHVCWDMRFQLPINSIAHPTGARVRRLIMHPQEQSWLISATQGNNEVSIWDVETGARQKVLWASPTPTLSLNQVILHRAKLVDGVEVIQELYTKKQVTSDDAPRRGPEPPPQGHRDIISDINLCQSSQCMVITGSRDGVIKVWK</sequence>
<feature type="repeat" description="WD" evidence="2">
    <location>
        <begin position="272"/>
        <end position="306"/>
    </location>
</feature>
<evidence type="ECO:0000256" key="3">
    <source>
        <dbReference type="SAM" id="MobiDB-lite"/>
    </source>
</evidence>
<dbReference type="SMART" id="SM00320">
    <property type="entry name" value="WD40"/>
    <property type="match status" value="4"/>
</dbReference>
<feature type="compositionally biased region" description="Basic and acidic residues" evidence="3">
    <location>
        <begin position="543"/>
        <end position="561"/>
    </location>
</feature>
<dbReference type="PANTHER" id="PTHR17583">
    <property type="entry name" value="PHOSPHOINOSITIDE 3-KINASE REGULATORY SUBUNIT 4"/>
    <property type="match status" value="1"/>
</dbReference>
<dbReference type="GO" id="GO:0034272">
    <property type="term" value="C:phosphatidylinositol 3-kinase complex, class III, type II"/>
    <property type="evidence" value="ECO:0007669"/>
    <property type="project" value="TreeGrafter"/>
</dbReference>
<dbReference type="SUPFAM" id="SSF50978">
    <property type="entry name" value="WD40 repeat-like"/>
    <property type="match status" value="1"/>
</dbReference>
<dbReference type="Pfam" id="PF00400">
    <property type="entry name" value="WD40"/>
    <property type="match status" value="2"/>
</dbReference>
<feature type="region of interest" description="Disordered" evidence="3">
    <location>
        <begin position="105"/>
        <end position="218"/>
    </location>
</feature>
<dbReference type="GO" id="GO:0034271">
    <property type="term" value="C:phosphatidylinositol 3-kinase complex, class III, type I"/>
    <property type="evidence" value="ECO:0007669"/>
    <property type="project" value="TreeGrafter"/>
</dbReference>
<accession>A0A8B8E5S2</accession>
<proteinExistence type="predicted"/>
<dbReference type="Gene3D" id="2.130.10.10">
    <property type="entry name" value="YVTN repeat-like/Quinoprotein amine dehydrogenase"/>
    <property type="match status" value="2"/>
</dbReference>
<dbReference type="PROSITE" id="PS50082">
    <property type="entry name" value="WD_REPEATS_2"/>
    <property type="match status" value="2"/>
</dbReference>
<dbReference type="InterPro" id="IPR001680">
    <property type="entry name" value="WD40_rpt"/>
</dbReference>
<dbReference type="PROSITE" id="PS50294">
    <property type="entry name" value="WD_REPEATS_REGION"/>
    <property type="match status" value="2"/>
</dbReference>
<keyword evidence="1" id="KW-0547">Nucleotide-binding</keyword>
<dbReference type="InterPro" id="IPR015943">
    <property type="entry name" value="WD40/YVTN_repeat-like_dom_sf"/>
</dbReference>
<feature type="compositionally biased region" description="Polar residues" evidence="3">
    <location>
        <begin position="131"/>
        <end position="141"/>
    </location>
</feature>
<feature type="compositionally biased region" description="Polar residues" evidence="3">
    <location>
        <begin position="113"/>
        <end position="123"/>
    </location>
</feature>